<dbReference type="AlphaFoldDB" id="A0A1W0WXY9"/>
<evidence type="ECO:0000256" key="1">
    <source>
        <dbReference type="SAM" id="SignalP"/>
    </source>
</evidence>
<reference evidence="3" key="1">
    <citation type="submission" date="2017-01" db="EMBL/GenBank/DDBJ databases">
        <title>Comparative genomics of anhydrobiosis in the tardigrade Hypsibius dujardini.</title>
        <authorList>
            <person name="Yoshida Y."/>
            <person name="Koutsovoulos G."/>
            <person name="Laetsch D."/>
            <person name="Stevens L."/>
            <person name="Kumar S."/>
            <person name="Horikawa D."/>
            <person name="Ishino K."/>
            <person name="Komine S."/>
            <person name="Tomita M."/>
            <person name="Blaxter M."/>
            <person name="Arakawa K."/>
        </authorList>
    </citation>
    <scope>NUCLEOTIDE SEQUENCE [LARGE SCALE GENOMIC DNA]</scope>
    <source>
        <strain evidence="3">Z151</strain>
    </source>
</reference>
<proteinExistence type="predicted"/>
<keyword evidence="1" id="KW-0732">Signal</keyword>
<organism evidence="2 3">
    <name type="scientific">Hypsibius exemplaris</name>
    <name type="common">Freshwater tardigrade</name>
    <dbReference type="NCBI Taxonomy" id="2072580"/>
    <lineage>
        <taxon>Eukaryota</taxon>
        <taxon>Metazoa</taxon>
        <taxon>Ecdysozoa</taxon>
        <taxon>Tardigrada</taxon>
        <taxon>Eutardigrada</taxon>
        <taxon>Parachela</taxon>
        <taxon>Hypsibioidea</taxon>
        <taxon>Hypsibiidae</taxon>
        <taxon>Hypsibius</taxon>
    </lineage>
</organism>
<keyword evidence="3" id="KW-1185">Reference proteome</keyword>
<evidence type="ECO:0000313" key="3">
    <source>
        <dbReference type="Proteomes" id="UP000192578"/>
    </source>
</evidence>
<comment type="caution">
    <text evidence="2">The sequence shown here is derived from an EMBL/GenBank/DDBJ whole genome shotgun (WGS) entry which is preliminary data.</text>
</comment>
<evidence type="ECO:0000313" key="2">
    <source>
        <dbReference type="EMBL" id="OQV20068.1"/>
    </source>
</evidence>
<accession>A0A1W0WXY9</accession>
<gene>
    <name evidence="2" type="ORF">BV898_05862</name>
</gene>
<feature type="signal peptide" evidence="1">
    <location>
        <begin position="1"/>
        <end position="17"/>
    </location>
</feature>
<dbReference type="Proteomes" id="UP000192578">
    <property type="component" value="Unassembled WGS sequence"/>
</dbReference>
<sequence length="356" mass="38517">MWLTGLSVLSLACLISGFPMQNQTRGEMSNSSVAAADIGLVIRRDNTKIDMLSNFVIQRMVDQCSGDIDPAIQFYGCIENTTDLPSVWARMGLNATFLRLRTVETYLIAQSNVTKDQNTFVSFIQDVPADSQGNTTLLGIFQTVGNQADNLCGNVDGLLSCLNPYLSACFPDADVNNNLQQMGAMFNPSVSGPVAPSQAASAQQQNDKDDDDFFFLIPYLETQAQIFPLLQQGFATVCSNQAVPLKGLIDDMPCLFRSVDQASTSCAAACQAPPSLSNNTNSNVAIPAGSPIDPFTCNIMRDCAECQLDTVVQTCGQDLAELLHSLVQAYFNALQCFPNRNPNQNSVRAPFNVGML</sequence>
<name>A0A1W0WXY9_HYPEX</name>
<protein>
    <submittedName>
        <fullName evidence="2">Uncharacterized protein</fullName>
    </submittedName>
</protein>
<dbReference type="EMBL" id="MTYJ01000033">
    <property type="protein sequence ID" value="OQV20068.1"/>
    <property type="molecule type" value="Genomic_DNA"/>
</dbReference>
<feature type="chain" id="PRO_5012280490" evidence="1">
    <location>
        <begin position="18"/>
        <end position="356"/>
    </location>
</feature>